<reference evidence="1 2" key="1">
    <citation type="journal article" date="2022" name="New Phytol.">
        <title>Ecological generalism drives hyperdiversity of secondary metabolite gene clusters in xylarialean endophytes.</title>
        <authorList>
            <person name="Franco M.E.E."/>
            <person name="Wisecaver J.H."/>
            <person name="Arnold A.E."/>
            <person name="Ju Y.M."/>
            <person name="Slot J.C."/>
            <person name="Ahrendt S."/>
            <person name="Moore L.P."/>
            <person name="Eastman K.E."/>
            <person name="Scott K."/>
            <person name="Konkel Z."/>
            <person name="Mondo S.J."/>
            <person name="Kuo A."/>
            <person name="Hayes R.D."/>
            <person name="Haridas S."/>
            <person name="Andreopoulos B."/>
            <person name="Riley R."/>
            <person name="LaButti K."/>
            <person name="Pangilinan J."/>
            <person name="Lipzen A."/>
            <person name="Amirebrahimi M."/>
            <person name="Yan J."/>
            <person name="Adam C."/>
            <person name="Keymanesh K."/>
            <person name="Ng V."/>
            <person name="Louie K."/>
            <person name="Northen T."/>
            <person name="Drula E."/>
            <person name="Henrissat B."/>
            <person name="Hsieh H.M."/>
            <person name="Youens-Clark K."/>
            <person name="Lutzoni F."/>
            <person name="Miadlikowska J."/>
            <person name="Eastwood D.C."/>
            <person name="Hamelin R.C."/>
            <person name="Grigoriev I.V."/>
            <person name="U'Ren J.M."/>
        </authorList>
    </citation>
    <scope>NUCLEOTIDE SEQUENCE [LARGE SCALE GENOMIC DNA]</scope>
    <source>
        <strain evidence="1 2">CBS 119005</strain>
    </source>
</reference>
<organism evidence="1 2">
    <name type="scientific">Hypoxylon rubiginosum</name>
    <dbReference type="NCBI Taxonomy" id="110542"/>
    <lineage>
        <taxon>Eukaryota</taxon>
        <taxon>Fungi</taxon>
        <taxon>Dikarya</taxon>
        <taxon>Ascomycota</taxon>
        <taxon>Pezizomycotina</taxon>
        <taxon>Sordariomycetes</taxon>
        <taxon>Xylariomycetidae</taxon>
        <taxon>Xylariales</taxon>
        <taxon>Hypoxylaceae</taxon>
        <taxon>Hypoxylon</taxon>
    </lineage>
</organism>
<proteinExistence type="predicted"/>
<evidence type="ECO:0000313" key="1">
    <source>
        <dbReference type="EMBL" id="KAI4864536.1"/>
    </source>
</evidence>
<protein>
    <submittedName>
        <fullName evidence="1">Uncharacterized protein</fullName>
    </submittedName>
</protein>
<evidence type="ECO:0000313" key="2">
    <source>
        <dbReference type="Proteomes" id="UP001497700"/>
    </source>
</evidence>
<name>A0ACB9YZN7_9PEZI</name>
<dbReference type="EMBL" id="MU393485">
    <property type="protein sequence ID" value="KAI4864536.1"/>
    <property type="molecule type" value="Genomic_DNA"/>
</dbReference>
<sequence length="78" mass="8985">MQEDWHVVVDKVTVAYYSVVLQLFLPSIITPSLLGSCVVRFSHCASDRIVIFRSTLLLIKNHGLYVPMSNGFKKLWRF</sequence>
<comment type="caution">
    <text evidence="1">The sequence shown here is derived from an EMBL/GenBank/DDBJ whole genome shotgun (WGS) entry which is preliminary data.</text>
</comment>
<keyword evidence="2" id="KW-1185">Reference proteome</keyword>
<accession>A0ACB9YZN7</accession>
<dbReference type="Proteomes" id="UP001497700">
    <property type="component" value="Unassembled WGS sequence"/>
</dbReference>
<gene>
    <name evidence="1" type="ORF">F4820DRAFT_423444</name>
</gene>